<dbReference type="Pfam" id="PF01425">
    <property type="entry name" value="Amidase"/>
    <property type="match status" value="1"/>
</dbReference>
<dbReference type="AlphaFoldDB" id="A0AAW0YR73"/>
<reference evidence="3 4" key="1">
    <citation type="journal article" date="2024" name="bioRxiv">
        <title>Comparative genomics of Cryptococcus and Kwoniella reveals pathogenesis evolution and contrasting karyotype dynamics via intercentromeric recombination or chromosome fusion.</title>
        <authorList>
            <person name="Coelho M.A."/>
            <person name="David-Palma M."/>
            <person name="Shea T."/>
            <person name="Bowers K."/>
            <person name="McGinley-Smith S."/>
            <person name="Mohammad A.W."/>
            <person name="Gnirke A."/>
            <person name="Yurkov A.M."/>
            <person name="Nowrousian M."/>
            <person name="Sun S."/>
            <person name="Cuomo C.A."/>
            <person name="Heitman J."/>
        </authorList>
    </citation>
    <scope>NUCLEOTIDE SEQUENCE [LARGE SCALE GENOMIC DNA]</scope>
    <source>
        <strain evidence="3 4">CBS 13917</strain>
    </source>
</reference>
<organism evidence="3 4">
    <name type="scientific">Kwoniella newhampshirensis</name>
    <dbReference type="NCBI Taxonomy" id="1651941"/>
    <lineage>
        <taxon>Eukaryota</taxon>
        <taxon>Fungi</taxon>
        <taxon>Dikarya</taxon>
        <taxon>Basidiomycota</taxon>
        <taxon>Agaricomycotina</taxon>
        <taxon>Tremellomycetes</taxon>
        <taxon>Tremellales</taxon>
        <taxon>Cryptococcaceae</taxon>
        <taxon>Kwoniella</taxon>
    </lineage>
</organism>
<dbReference type="Proteomes" id="UP001388673">
    <property type="component" value="Unassembled WGS sequence"/>
</dbReference>
<dbReference type="RefSeq" id="XP_066799816.1">
    <property type="nucleotide sequence ID" value="XM_066949522.1"/>
</dbReference>
<dbReference type="Gene3D" id="3.90.1300.10">
    <property type="entry name" value="Amidase signature (AS) domain"/>
    <property type="match status" value="1"/>
</dbReference>
<dbReference type="GeneID" id="92183697"/>
<dbReference type="PANTHER" id="PTHR11895:SF83">
    <property type="entry name" value="AMIDASE"/>
    <property type="match status" value="1"/>
</dbReference>
<comment type="similarity">
    <text evidence="1">Belongs to the amidase family.</text>
</comment>
<sequence length="536" mass="56949">MSSTLAPDILSPCNPITCSSVSSTLTKLNLNPPSTPSDLSDYTSLLAGIWEIWDKVDKMDDYVPEVDEERFPRNEVFRPSKAENEWGAWAWKVTVGGEAAGGGGGLLKGKTVCLKDNIALKGVPCLLGTDVIQDWIPNTDATVVTRILEAGGVIKGKGVCENLSLWGVSCSAATGPISNIYAPGYSAGGSSSGTAVLVGRGQVDLGVGGDQGGSIRIPAAQNGIVGMKATTGLVPYTGIASLEPILDHTGPMTKTVLDNALLLQAIAGADGIDDRSQAGCPFPGDVPDYPTLTKQGVEGLRIGIISESLNRPLHDPRVSELVLKAAEAFKDLGAEAVEEVSVPFHKDAPDIWAVIGRLSATNTLLGKGSGRRGLCLNDLTDKMMPLKRGSVEEKMFCSGLNTLINGAWGWEHLPPSLMGKATNLVRKLRDSYYAALDKYDVLITPTLPMLASKLPDPDASIRDLMRNAAGVSMNTSAFNLTGMPALSMPIGFLPSLLDENVKLPVGMQIVGKFYSEPTIYRVAYAWEQANDWKEFC</sequence>
<gene>
    <name evidence="3" type="ORF">IAR55_006439</name>
</gene>
<dbReference type="SUPFAM" id="SSF75304">
    <property type="entry name" value="Amidase signature (AS) enzymes"/>
    <property type="match status" value="1"/>
</dbReference>
<dbReference type="PROSITE" id="PS00571">
    <property type="entry name" value="AMIDASES"/>
    <property type="match status" value="1"/>
</dbReference>
<evidence type="ECO:0000256" key="1">
    <source>
        <dbReference type="ARBA" id="ARBA00009199"/>
    </source>
</evidence>
<protein>
    <recommendedName>
        <fullName evidence="2">Amidase domain-containing protein</fullName>
    </recommendedName>
</protein>
<feature type="domain" description="Amidase" evidence="2">
    <location>
        <begin position="100"/>
        <end position="518"/>
    </location>
</feature>
<comment type="caution">
    <text evidence="3">The sequence shown here is derived from an EMBL/GenBank/DDBJ whole genome shotgun (WGS) entry which is preliminary data.</text>
</comment>
<dbReference type="InterPro" id="IPR036928">
    <property type="entry name" value="AS_sf"/>
</dbReference>
<dbReference type="PANTHER" id="PTHR11895">
    <property type="entry name" value="TRANSAMIDASE"/>
    <property type="match status" value="1"/>
</dbReference>
<name>A0AAW0YR73_9TREE</name>
<dbReference type="GO" id="GO:0003824">
    <property type="term" value="F:catalytic activity"/>
    <property type="evidence" value="ECO:0007669"/>
    <property type="project" value="InterPro"/>
</dbReference>
<dbReference type="InterPro" id="IPR000120">
    <property type="entry name" value="Amidase"/>
</dbReference>
<proteinExistence type="inferred from homology"/>
<keyword evidence="4" id="KW-1185">Reference proteome</keyword>
<evidence type="ECO:0000259" key="2">
    <source>
        <dbReference type="Pfam" id="PF01425"/>
    </source>
</evidence>
<accession>A0AAW0YR73</accession>
<dbReference type="InterPro" id="IPR020556">
    <property type="entry name" value="Amidase_CS"/>
</dbReference>
<dbReference type="KEGG" id="kne:92183697"/>
<evidence type="ECO:0000313" key="3">
    <source>
        <dbReference type="EMBL" id="KAK8844592.1"/>
    </source>
</evidence>
<dbReference type="EMBL" id="JBCAWK010000013">
    <property type="protein sequence ID" value="KAK8844592.1"/>
    <property type="molecule type" value="Genomic_DNA"/>
</dbReference>
<evidence type="ECO:0000313" key="4">
    <source>
        <dbReference type="Proteomes" id="UP001388673"/>
    </source>
</evidence>
<dbReference type="InterPro" id="IPR023631">
    <property type="entry name" value="Amidase_dom"/>
</dbReference>